<dbReference type="RefSeq" id="WP_027107420.1">
    <property type="nucleotide sequence ID" value="NZ_JQBZ01000025.1"/>
</dbReference>
<dbReference type="Pfam" id="PF21621">
    <property type="entry name" value="MPI_cupin_dom"/>
    <property type="match status" value="1"/>
</dbReference>
<dbReference type="Pfam" id="PF20511">
    <property type="entry name" value="PMI_typeI_cat"/>
    <property type="match status" value="1"/>
</dbReference>
<dbReference type="CDD" id="cd07010">
    <property type="entry name" value="cupin_PMI_type_I_N_bac"/>
    <property type="match status" value="1"/>
</dbReference>
<keyword evidence="5 7" id="KW-0862">Zinc</keyword>
<feature type="domain" description="Mannose-6-phosphate isomerase cupin" evidence="11">
    <location>
        <begin position="239"/>
        <end position="317"/>
    </location>
</feature>
<evidence type="ECO:0000256" key="7">
    <source>
        <dbReference type="PIRNR" id="PIRNR036894"/>
    </source>
</evidence>
<evidence type="ECO:0000256" key="6">
    <source>
        <dbReference type="ARBA" id="ARBA00023235"/>
    </source>
</evidence>
<evidence type="ECO:0000259" key="10">
    <source>
        <dbReference type="Pfam" id="PF20511"/>
    </source>
</evidence>
<organism evidence="12 13">
    <name type="scientific">Ligilactobacillus ceti DSM 22408</name>
    <dbReference type="NCBI Taxonomy" id="1122146"/>
    <lineage>
        <taxon>Bacteria</taxon>
        <taxon>Bacillati</taxon>
        <taxon>Bacillota</taxon>
        <taxon>Bacilli</taxon>
        <taxon>Lactobacillales</taxon>
        <taxon>Lactobacillaceae</taxon>
        <taxon>Ligilactobacillus</taxon>
    </lineage>
</organism>
<dbReference type="InterPro" id="IPR046457">
    <property type="entry name" value="PMI_typeI_cat"/>
</dbReference>
<comment type="caution">
    <text evidence="12">The sequence shown here is derived from an EMBL/GenBank/DDBJ whole genome shotgun (WGS) entry which is preliminary data.</text>
</comment>
<evidence type="ECO:0000256" key="2">
    <source>
        <dbReference type="ARBA" id="ARBA00010772"/>
    </source>
</evidence>
<protein>
    <recommendedName>
        <fullName evidence="3 7">Mannose-6-phosphate isomerase</fullName>
        <ecNumber evidence="3 7">5.3.1.8</ecNumber>
    </recommendedName>
</protein>
<dbReference type="STRING" id="1122146.IV53_GL000991"/>
<dbReference type="InterPro" id="IPR051804">
    <property type="entry name" value="Carb_Metab_Reg_Kinase/Isom"/>
</dbReference>
<feature type="binding site" evidence="8">
    <location>
        <position position="98"/>
    </location>
    <ligand>
        <name>Zn(2+)</name>
        <dbReference type="ChEBI" id="CHEBI:29105"/>
    </ligand>
</feature>
<name>A0A0R2KR73_9LACO</name>
<dbReference type="GO" id="GO:0008270">
    <property type="term" value="F:zinc ion binding"/>
    <property type="evidence" value="ECO:0007669"/>
    <property type="project" value="UniProtKB-UniRule"/>
</dbReference>
<evidence type="ECO:0000256" key="4">
    <source>
        <dbReference type="ARBA" id="ARBA00022723"/>
    </source>
</evidence>
<reference evidence="12 13" key="1">
    <citation type="journal article" date="2015" name="Genome Announc.">
        <title>Expanding the biotechnology potential of lactobacilli through comparative genomics of 213 strains and associated genera.</title>
        <authorList>
            <person name="Sun Z."/>
            <person name="Harris H.M."/>
            <person name="McCann A."/>
            <person name="Guo C."/>
            <person name="Argimon S."/>
            <person name="Zhang W."/>
            <person name="Yang X."/>
            <person name="Jeffery I.B."/>
            <person name="Cooney J.C."/>
            <person name="Kagawa T.F."/>
            <person name="Liu W."/>
            <person name="Song Y."/>
            <person name="Salvetti E."/>
            <person name="Wrobel A."/>
            <person name="Rasinkangas P."/>
            <person name="Parkhill J."/>
            <person name="Rea M.C."/>
            <person name="O'Sullivan O."/>
            <person name="Ritari J."/>
            <person name="Douillard F.P."/>
            <person name="Paul Ross R."/>
            <person name="Yang R."/>
            <person name="Briner A.E."/>
            <person name="Felis G.E."/>
            <person name="de Vos W.M."/>
            <person name="Barrangou R."/>
            <person name="Klaenhammer T.R."/>
            <person name="Caufield P.W."/>
            <person name="Cui Y."/>
            <person name="Zhang H."/>
            <person name="O'Toole P.W."/>
        </authorList>
    </citation>
    <scope>NUCLEOTIDE SEQUENCE [LARGE SCALE GENOMIC DNA]</scope>
    <source>
        <strain evidence="12 13">DSM 22408</strain>
    </source>
</reference>
<dbReference type="Gene3D" id="2.60.120.10">
    <property type="entry name" value="Jelly Rolls"/>
    <property type="match status" value="2"/>
</dbReference>
<evidence type="ECO:0000259" key="11">
    <source>
        <dbReference type="Pfam" id="PF21621"/>
    </source>
</evidence>
<dbReference type="PANTHER" id="PTHR42742:SF3">
    <property type="entry name" value="FRUCTOKINASE"/>
    <property type="match status" value="1"/>
</dbReference>
<dbReference type="InterPro" id="IPR014628">
    <property type="entry name" value="Man6P_isomerase_Firm_short"/>
</dbReference>
<evidence type="ECO:0000256" key="1">
    <source>
        <dbReference type="ARBA" id="ARBA00000757"/>
    </source>
</evidence>
<accession>A0A0R2KR73</accession>
<keyword evidence="6 7" id="KW-0413">Isomerase</keyword>
<feature type="binding site" evidence="8">
    <location>
        <position position="172"/>
    </location>
    <ligand>
        <name>Zn(2+)</name>
        <dbReference type="ChEBI" id="CHEBI:29105"/>
    </ligand>
</feature>
<dbReference type="PATRIC" id="fig|1122146.4.peg.1026"/>
<evidence type="ECO:0000256" key="3">
    <source>
        <dbReference type="ARBA" id="ARBA00011956"/>
    </source>
</evidence>
<dbReference type="eggNOG" id="COG1482">
    <property type="taxonomic scope" value="Bacteria"/>
</dbReference>
<gene>
    <name evidence="12" type="ORF">IV53_GL000991</name>
</gene>
<evidence type="ECO:0000256" key="9">
    <source>
        <dbReference type="PIRSR" id="PIRSR036894-2"/>
    </source>
</evidence>
<keyword evidence="4 7" id="KW-0479">Metal-binding</keyword>
<proteinExistence type="inferred from homology"/>
<dbReference type="InterPro" id="IPR011051">
    <property type="entry name" value="RmlC_Cupin_sf"/>
</dbReference>
<feature type="active site" evidence="9">
    <location>
        <position position="192"/>
    </location>
</feature>
<dbReference type="EMBL" id="JQBZ01000025">
    <property type="protein sequence ID" value="KRN89018.1"/>
    <property type="molecule type" value="Genomic_DNA"/>
</dbReference>
<comment type="similarity">
    <text evidence="2 7">Belongs to the mannose-6-phosphate isomerase type 1 family.</text>
</comment>
<feature type="binding site" evidence="8">
    <location>
        <position position="115"/>
    </location>
    <ligand>
        <name>Zn(2+)</name>
        <dbReference type="ChEBI" id="CHEBI:29105"/>
    </ligand>
</feature>
<dbReference type="GO" id="GO:0005975">
    <property type="term" value="P:carbohydrate metabolic process"/>
    <property type="evidence" value="ECO:0007669"/>
    <property type="project" value="UniProtKB-UniRule"/>
</dbReference>
<feature type="domain" description="Phosphomannose isomerase type I catalytic" evidence="10">
    <location>
        <begin position="6"/>
        <end position="104"/>
    </location>
</feature>
<dbReference type="PANTHER" id="PTHR42742">
    <property type="entry name" value="TRANSCRIPTIONAL REPRESSOR MPRA"/>
    <property type="match status" value="1"/>
</dbReference>
<dbReference type="EC" id="5.3.1.8" evidence="3 7"/>
<dbReference type="PIRSF" id="PIRSF036894">
    <property type="entry name" value="PMI_Firm_short"/>
    <property type="match status" value="1"/>
</dbReference>
<evidence type="ECO:0000256" key="8">
    <source>
        <dbReference type="PIRSR" id="PIRSR036894-1"/>
    </source>
</evidence>
<evidence type="ECO:0000313" key="12">
    <source>
        <dbReference type="EMBL" id="KRN89018.1"/>
    </source>
</evidence>
<dbReference type="GO" id="GO:0004476">
    <property type="term" value="F:mannose-6-phosphate isomerase activity"/>
    <property type="evidence" value="ECO:0007669"/>
    <property type="project" value="UniProtKB-UniRule"/>
</dbReference>
<dbReference type="AlphaFoldDB" id="A0A0R2KR73"/>
<comment type="catalytic activity">
    <reaction evidence="1 7">
        <text>D-mannose 6-phosphate = D-fructose 6-phosphate</text>
        <dbReference type="Rhea" id="RHEA:12356"/>
        <dbReference type="ChEBI" id="CHEBI:58735"/>
        <dbReference type="ChEBI" id="CHEBI:61527"/>
        <dbReference type="EC" id="5.3.1.8"/>
    </reaction>
</comment>
<dbReference type="InterPro" id="IPR014710">
    <property type="entry name" value="RmlC-like_jellyroll"/>
</dbReference>
<dbReference type="NCBIfam" id="TIGR00218">
    <property type="entry name" value="manA"/>
    <property type="match status" value="1"/>
</dbReference>
<evidence type="ECO:0000313" key="13">
    <source>
        <dbReference type="Proteomes" id="UP000051500"/>
    </source>
</evidence>
<keyword evidence="13" id="KW-1185">Reference proteome</keyword>
<dbReference type="InterPro" id="IPR049071">
    <property type="entry name" value="MPI_cupin_dom"/>
</dbReference>
<dbReference type="Proteomes" id="UP000051500">
    <property type="component" value="Unassembled WGS sequence"/>
</dbReference>
<dbReference type="InterPro" id="IPR001250">
    <property type="entry name" value="Man6P_Isoase-1"/>
</dbReference>
<dbReference type="SUPFAM" id="SSF51182">
    <property type="entry name" value="RmlC-like cupins"/>
    <property type="match status" value="1"/>
</dbReference>
<dbReference type="OrthoDB" id="9808275at2"/>
<evidence type="ECO:0000256" key="5">
    <source>
        <dbReference type="ARBA" id="ARBA00022833"/>
    </source>
</evidence>
<sequence length="319" mass="36022">MVEPLFLEPYFQEKMWGGQKLQTEFNYQIPSKTTGECWAISAHKNGPAVVKNGPYKGCTLRELWDKEPSLFANQNHASEFPLLTKIIDAKQDLSVQVHPDDAYGLEHEGEFGKTECWYVLAAEPGAKIVYGHHAKTKAELENMIDQQEWDALLKTKEVHPGDFIYVPSGTLHAIGAGIMVLETQQSSDTTYRVYDYDRVDPKTHQLRDLHLQQSKDVTTVPDVEPVLDFKTTQIDQAQVTQLVENEFFVVEKVTNAKGRTNLMTTGPYTLVSVIAGQGELLIAQQRYPLTKGTHFILPNGIKEWSIQGEMELIVAYPNK</sequence>
<comment type="cofactor">
    <cofactor evidence="8">
        <name>Zn(2+)</name>
        <dbReference type="ChEBI" id="CHEBI:29105"/>
    </cofactor>
    <text evidence="8">Binds 1 zinc ion per subunit.</text>
</comment>